<feature type="transmembrane region" description="Helical" evidence="1">
    <location>
        <begin position="31"/>
        <end position="48"/>
    </location>
</feature>
<organism evidence="2 3">
    <name type="scientific">Candidatus Roizmanbacteria bacterium CG2_30_33_16</name>
    <dbReference type="NCBI Taxonomy" id="1805340"/>
    <lineage>
        <taxon>Bacteria</taxon>
        <taxon>Candidatus Roizmaniibacteriota</taxon>
    </lineage>
</organism>
<keyword evidence="1" id="KW-0812">Transmembrane</keyword>
<evidence type="ECO:0000313" key="3">
    <source>
        <dbReference type="Proteomes" id="UP000183758"/>
    </source>
</evidence>
<name>A0A1J5HNV7_9BACT</name>
<reference evidence="2 3" key="1">
    <citation type="journal article" date="2016" name="Environ. Microbiol.">
        <title>Genomic resolution of a cold subsurface aquifer community provides metabolic insights for novel microbes adapted to high CO concentrations.</title>
        <authorList>
            <person name="Probst A.J."/>
            <person name="Castelle C.J."/>
            <person name="Singh A."/>
            <person name="Brown C.T."/>
            <person name="Anantharaman K."/>
            <person name="Sharon I."/>
            <person name="Hug L.A."/>
            <person name="Burstein D."/>
            <person name="Emerson J.B."/>
            <person name="Thomas B.C."/>
            <person name="Banfield J.F."/>
        </authorList>
    </citation>
    <scope>NUCLEOTIDE SEQUENCE [LARGE SCALE GENOMIC DNA]</scope>
    <source>
        <strain evidence="2">CG2_30_33_16</strain>
    </source>
</reference>
<dbReference type="AlphaFoldDB" id="A0A1J5HNV7"/>
<comment type="caution">
    <text evidence="2">The sequence shown here is derived from an EMBL/GenBank/DDBJ whole genome shotgun (WGS) entry which is preliminary data.</text>
</comment>
<evidence type="ECO:0000256" key="1">
    <source>
        <dbReference type="SAM" id="Phobius"/>
    </source>
</evidence>
<proteinExistence type="predicted"/>
<evidence type="ECO:0000313" key="2">
    <source>
        <dbReference type="EMBL" id="OIP86793.1"/>
    </source>
</evidence>
<gene>
    <name evidence="2" type="ORF">AUK04_00010</name>
</gene>
<feature type="transmembrane region" description="Helical" evidence="1">
    <location>
        <begin position="9"/>
        <end position="25"/>
    </location>
</feature>
<sequence length="90" mass="10456">MRHFHLGRLFYLLVAISLFLLTFSGLFDHRFIIAVLALVWIPVAWDAFKDLKEKKIGSELFFVAATLIALLGDEEQTMTGRYQKFYSSIR</sequence>
<dbReference type="EMBL" id="MNZM01000001">
    <property type="protein sequence ID" value="OIP86793.1"/>
    <property type="molecule type" value="Genomic_DNA"/>
</dbReference>
<accession>A0A1J5HNV7</accession>
<keyword evidence="1" id="KW-0472">Membrane</keyword>
<keyword evidence="1" id="KW-1133">Transmembrane helix</keyword>
<protein>
    <submittedName>
        <fullName evidence="2">Uncharacterized protein</fullName>
    </submittedName>
</protein>
<dbReference type="Proteomes" id="UP000183758">
    <property type="component" value="Unassembled WGS sequence"/>
</dbReference>